<comment type="domain">
    <text evidence="6">Contains large globular domains required for ATP hydrolysis at each terminus and a third globular domain forming a flexible hinge near the middle of the molecule. These domains are separated by coiled-coil structures.</text>
</comment>
<dbReference type="Gene3D" id="1.20.1060.20">
    <property type="match status" value="1"/>
</dbReference>
<dbReference type="InterPro" id="IPR011890">
    <property type="entry name" value="SMC_prok"/>
</dbReference>
<protein>
    <recommendedName>
        <fullName evidence="6">Chromosome partition protein Smc</fullName>
    </recommendedName>
</protein>
<dbReference type="RefSeq" id="WP_145188470.1">
    <property type="nucleotide sequence ID" value="NZ_CP036290.1"/>
</dbReference>
<gene>
    <name evidence="9" type="primary">smc_3</name>
    <name evidence="6" type="synonym">smc</name>
    <name evidence="9" type="ORF">Pla163_24560</name>
</gene>
<comment type="similarity">
    <text evidence="6">Belongs to the SMC family.</text>
</comment>
<evidence type="ECO:0000256" key="4">
    <source>
        <dbReference type="ARBA" id="ARBA00023054"/>
    </source>
</evidence>
<feature type="binding site" evidence="6">
    <location>
        <begin position="32"/>
        <end position="39"/>
    </location>
    <ligand>
        <name>ATP</name>
        <dbReference type="ChEBI" id="CHEBI:30616"/>
    </ligand>
</feature>
<evidence type="ECO:0000313" key="9">
    <source>
        <dbReference type="EMBL" id="QDU85328.1"/>
    </source>
</evidence>
<evidence type="ECO:0000256" key="5">
    <source>
        <dbReference type="ARBA" id="ARBA00023125"/>
    </source>
</evidence>
<evidence type="ECO:0000259" key="8">
    <source>
        <dbReference type="SMART" id="SM00968"/>
    </source>
</evidence>
<dbReference type="GO" id="GO:0006260">
    <property type="term" value="P:DNA replication"/>
    <property type="evidence" value="ECO:0007669"/>
    <property type="project" value="UniProtKB-UniRule"/>
</dbReference>
<dbReference type="EMBL" id="CP036290">
    <property type="protein sequence ID" value="QDU85328.1"/>
    <property type="molecule type" value="Genomic_DNA"/>
</dbReference>
<name>A0A518D1H1_9BACT</name>
<dbReference type="PANTHER" id="PTHR43977">
    <property type="entry name" value="STRUCTURAL MAINTENANCE OF CHROMOSOMES PROTEIN 3"/>
    <property type="match status" value="1"/>
</dbReference>
<dbReference type="Gene3D" id="3.30.70.1620">
    <property type="match status" value="1"/>
</dbReference>
<comment type="subunit">
    <text evidence="6">Homodimer.</text>
</comment>
<dbReference type="SUPFAM" id="SSF75553">
    <property type="entry name" value="Smc hinge domain"/>
    <property type="match status" value="1"/>
</dbReference>
<accession>A0A518D1H1</accession>
<reference evidence="9 10" key="1">
    <citation type="submission" date="2019-02" db="EMBL/GenBank/DDBJ databases">
        <title>Deep-cultivation of Planctomycetes and their phenomic and genomic characterization uncovers novel biology.</title>
        <authorList>
            <person name="Wiegand S."/>
            <person name="Jogler M."/>
            <person name="Boedeker C."/>
            <person name="Pinto D."/>
            <person name="Vollmers J."/>
            <person name="Rivas-Marin E."/>
            <person name="Kohn T."/>
            <person name="Peeters S.H."/>
            <person name="Heuer A."/>
            <person name="Rast P."/>
            <person name="Oberbeckmann S."/>
            <person name="Bunk B."/>
            <person name="Jeske O."/>
            <person name="Meyerdierks A."/>
            <person name="Storesund J.E."/>
            <person name="Kallscheuer N."/>
            <person name="Luecker S."/>
            <person name="Lage O.M."/>
            <person name="Pohl T."/>
            <person name="Merkel B.J."/>
            <person name="Hornburger P."/>
            <person name="Mueller R.-W."/>
            <person name="Bruemmer F."/>
            <person name="Labrenz M."/>
            <person name="Spormann A.M."/>
            <person name="Op den Camp H."/>
            <person name="Overmann J."/>
            <person name="Amann R."/>
            <person name="Jetten M.S.M."/>
            <person name="Mascher T."/>
            <person name="Medema M.H."/>
            <person name="Devos D.P."/>
            <person name="Kaster A.-K."/>
            <person name="Ovreas L."/>
            <person name="Rohde M."/>
            <person name="Galperin M.Y."/>
            <person name="Jogler C."/>
        </authorList>
    </citation>
    <scope>NUCLEOTIDE SEQUENCE [LARGE SCALE GENOMIC DNA]</scope>
    <source>
        <strain evidence="9 10">Pla163</strain>
    </source>
</reference>
<sequence length="1291" mass="142403">MRLKRLELFGFKSFADRTVLEFPNEFTGIVGPNGCGKSNVVDAVRWVLGETRPTSMRGGEMTDVIFKGSTSRPGMGLAEVTLVLDNDCNTLPLHGKEVSVTRRVHKSGEGEYEIDGSRVRLKDVRDLLFDTGLGSRGYAVLEQGKIDAVLSANPQDRRSIFEEAAGISRFRQRRKETESRLKRVDQDMERIDSILRELKSQERSLKIQAGKAERWVEVRDKWRTFGVSAAQHQLHDQESRLGTIETALADHRTNVADLRERRAGAETEIEVERARVDEAARAAEHLSQEASRAAADLSGARERRQSLIAHRESAERTAREEAGRVEALGARLAERDEELAAADRDVEAFTERATALGLELESAQEATRQAEKVYRQARDTSRQLSDAVAECLQERTASISDLRHAEEALAPADERLERARELLESATARVEQARETRTTSAHDMERADSELVECQGRAEAVRAELDALATRVRTTEEERGRLEIERASIESRIQALLDREREWETLEDGARALLERAASGSGELPPLDGILADHVRVPTRFARALDAALGAAAMGIVVDGSQEAEQIGAWLRSGRLGQARLVFPEPLNPGRCEPGEPELPYSLRDSVIGCLLDHVEVDAGYGDLARVLLCDCLLVQNLDTALALAEYLPGWRFATPEGDLVDAAGVTTGYAEVGHGAVGRRSEAHELRERADELSARIDELARTITTLDAERERFEADSAAARAALEAAAGRQAACRSAAQHAEQRLVEAEQAIDERRTQVAARETERAALEEHLNEARERRDRAQAAFETENARLSGVEAERAELEEQRMGAESRTQSARVALAQLEADQRAAVRRAFTLRQSVEETRAEIERSRGLAERHAADAERSSVSTVEIEAKIGELEASEAALSEQARAARDQERALRTQLDELRRSVDGITEELERQMQDVSRQELEQQRLELARDELLRRCEEDFKLDREWLVTDFEPDPELAEDGRLAALVAESADLKRQLDTLGPVNLEAVEQLGEVSQRLGFLDGQRTDLADSKSELERTLETINSESEKLFVETFEEIRDHFRTVFRQLFGGGKADILIEEGVGVLEAGIEIVARPPGREQLPIGLLSGGQRTMTALALLFSVFKSRPSPFCVLDEVDAALDDANVGRFLGMLDGFLDHTQFIVVTHNKGTMAASDLLYGITMETKGVSCRVAVELDDVDEFVPEATGGKGSSDGGDEPIVELIPGPSAADARTKRRVVRSDRAANRTVEEAVDETADADATEREASVEVGALAHAEGGRGDGARPESADDRGDHEPV</sequence>
<evidence type="ECO:0000313" key="10">
    <source>
        <dbReference type="Proteomes" id="UP000319342"/>
    </source>
</evidence>
<dbReference type="GO" id="GO:0005524">
    <property type="term" value="F:ATP binding"/>
    <property type="evidence" value="ECO:0007669"/>
    <property type="project" value="UniProtKB-UniRule"/>
</dbReference>
<dbReference type="InterPro" id="IPR003395">
    <property type="entry name" value="RecF/RecN/SMC_N"/>
</dbReference>
<evidence type="ECO:0000256" key="6">
    <source>
        <dbReference type="HAMAP-Rule" id="MF_01894"/>
    </source>
</evidence>
<dbReference type="InterPro" id="IPR036277">
    <property type="entry name" value="SMC_hinge_sf"/>
</dbReference>
<dbReference type="InterPro" id="IPR027417">
    <property type="entry name" value="P-loop_NTPase"/>
</dbReference>
<keyword evidence="3 6" id="KW-0067">ATP-binding</keyword>
<feature type="coiled-coil region" evidence="6">
    <location>
        <begin position="880"/>
        <end position="949"/>
    </location>
</feature>
<dbReference type="Pfam" id="PF02463">
    <property type="entry name" value="SMC_N"/>
    <property type="match status" value="1"/>
</dbReference>
<dbReference type="GO" id="GO:0005737">
    <property type="term" value="C:cytoplasm"/>
    <property type="evidence" value="ECO:0007669"/>
    <property type="project" value="UniProtKB-SubCell"/>
</dbReference>
<dbReference type="GO" id="GO:0030261">
    <property type="term" value="P:chromosome condensation"/>
    <property type="evidence" value="ECO:0007669"/>
    <property type="project" value="InterPro"/>
</dbReference>
<keyword evidence="2 6" id="KW-0547">Nucleotide-binding</keyword>
<dbReference type="GO" id="GO:0016887">
    <property type="term" value="F:ATP hydrolysis activity"/>
    <property type="evidence" value="ECO:0007669"/>
    <property type="project" value="InterPro"/>
</dbReference>
<dbReference type="OrthoDB" id="9808768at2"/>
<keyword evidence="10" id="KW-1185">Reference proteome</keyword>
<keyword evidence="5 6" id="KW-0238">DNA-binding</keyword>
<dbReference type="GO" id="GO:0007062">
    <property type="term" value="P:sister chromatid cohesion"/>
    <property type="evidence" value="ECO:0007669"/>
    <property type="project" value="InterPro"/>
</dbReference>
<keyword evidence="1 6" id="KW-0963">Cytoplasm</keyword>
<feature type="region of interest" description="Disordered" evidence="7">
    <location>
        <begin position="427"/>
        <end position="447"/>
    </location>
</feature>
<dbReference type="HAMAP" id="MF_01894">
    <property type="entry name" value="Smc_prok"/>
    <property type="match status" value="1"/>
</dbReference>
<dbReference type="PIRSF" id="PIRSF005719">
    <property type="entry name" value="SMC"/>
    <property type="match status" value="1"/>
</dbReference>
<comment type="subcellular location">
    <subcellularLocation>
        <location evidence="6">Cytoplasm</location>
    </subcellularLocation>
</comment>
<evidence type="ECO:0000256" key="2">
    <source>
        <dbReference type="ARBA" id="ARBA00022741"/>
    </source>
</evidence>
<dbReference type="Pfam" id="PF06470">
    <property type="entry name" value="SMC_hinge"/>
    <property type="match status" value="1"/>
</dbReference>
<dbReference type="GO" id="GO:0005694">
    <property type="term" value="C:chromosome"/>
    <property type="evidence" value="ECO:0007669"/>
    <property type="project" value="InterPro"/>
</dbReference>
<feature type="compositionally biased region" description="Basic and acidic residues" evidence="7">
    <location>
        <begin position="1270"/>
        <end position="1291"/>
    </location>
</feature>
<evidence type="ECO:0000256" key="1">
    <source>
        <dbReference type="ARBA" id="ARBA00022490"/>
    </source>
</evidence>
<dbReference type="SUPFAM" id="SSF52540">
    <property type="entry name" value="P-loop containing nucleoside triphosphate hydrolases"/>
    <property type="match status" value="1"/>
</dbReference>
<evidence type="ECO:0000256" key="3">
    <source>
        <dbReference type="ARBA" id="ARBA00022840"/>
    </source>
</evidence>
<feature type="coiled-coil region" evidence="6">
    <location>
        <begin position="1019"/>
        <end position="1046"/>
    </location>
</feature>
<dbReference type="Gene3D" id="3.40.50.300">
    <property type="entry name" value="P-loop containing nucleotide triphosphate hydrolases"/>
    <property type="match status" value="2"/>
</dbReference>
<dbReference type="Proteomes" id="UP000319342">
    <property type="component" value="Chromosome"/>
</dbReference>
<dbReference type="InterPro" id="IPR024704">
    <property type="entry name" value="SMC"/>
</dbReference>
<dbReference type="SMART" id="SM00968">
    <property type="entry name" value="SMC_hinge"/>
    <property type="match status" value="1"/>
</dbReference>
<dbReference type="GO" id="GO:0003677">
    <property type="term" value="F:DNA binding"/>
    <property type="evidence" value="ECO:0007669"/>
    <property type="project" value="UniProtKB-UniRule"/>
</dbReference>
<feature type="compositionally biased region" description="Acidic residues" evidence="7">
    <location>
        <begin position="1244"/>
        <end position="1253"/>
    </location>
</feature>
<feature type="coiled-coil region" evidence="6">
    <location>
        <begin position="248"/>
        <end position="303"/>
    </location>
</feature>
<dbReference type="GO" id="GO:0007059">
    <property type="term" value="P:chromosome segregation"/>
    <property type="evidence" value="ECO:0007669"/>
    <property type="project" value="UniProtKB-UniRule"/>
</dbReference>
<feature type="coiled-coil region" evidence="6">
    <location>
        <begin position="684"/>
        <end position="816"/>
    </location>
</feature>
<dbReference type="InterPro" id="IPR010935">
    <property type="entry name" value="SMC_hinge"/>
</dbReference>
<organism evidence="9 10">
    <name type="scientific">Rohdeia mirabilis</name>
    <dbReference type="NCBI Taxonomy" id="2528008"/>
    <lineage>
        <taxon>Bacteria</taxon>
        <taxon>Pseudomonadati</taxon>
        <taxon>Planctomycetota</taxon>
        <taxon>Planctomycetia</taxon>
        <taxon>Planctomycetia incertae sedis</taxon>
        <taxon>Rohdeia</taxon>
    </lineage>
</organism>
<feature type="coiled-coil region" evidence="6">
    <location>
        <begin position="167"/>
        <end position="201"/>
    </location>
</feature>
<feature type="compositionally biased region" description="Basic and acidic residues" evidence="7">
    <location>
        <begin position="1232"/>
        <end position="1243"/>
    </location>
</feature>
<feature type="region of interest" description="Disordered" evidence="7">
    <location>
        <begin position="1196"/>
        <end position="1291"/>
    </location>
</feature>
<evidence type="ECO:0000256" key="7">
    <source>
        <dbReference type="SAM" id="MobiDB-lite"/>
    </source>
</evidence>
<feature type="domain" description="SMC hinge" evidence="8">
    <location>
        <begin position="525"/>
        <end position="645"/>
    </location>
</feature>
<dbReference type="NCBIfam" id="TIGR02168">
    <property type="entry name" value="SMC_prok_B"/>
    <property type="match status" value="1"/>
</dbReference>
<comment type="function">
    <text evidence="6">Required for chromosome condensation and partitioning.</text>
</comment>
<proteinExistence type="inferred from homology"/>
<feature type="compositionally biased region" description="Basic and acidic residues" evidence="7">
    <location>
        <begin position="431"/>
        <end position="447"/>
    </location>
</feature>
<keyword evidence="4 6" id="KW-0175">Coiled coil</keyword>